<keyword evidence="6 8" id="KW-0342">GTP-binding</keyword>
<dbReference type="GO" id="GO:0046872">
    <property type="term" value="F:metal ion binding"/>
    <property type="evidence" value="ECO:0007669"/>
    <property type="project" value="UniProtKB-KW"/>
</dbReference>
<evidence type="ECO:0000313" key="11">
    <source>
        <dbReference type="Proteomes" id="UP000197290"/>
    </source>
</evidence>
<sequence>MSGQHRTIGAILAGGASSRFGSDKAVALFHGVPLIDHVAAALWAQTSALIVVGRKHGSLVSVADHPAPGLGPLGAIAGALRWAKANGYAAVLSAPCDAPLLPRDLQAALAGDGPAYVADLPVIGWWPASLADHLSDWLAADQPRAVRRWAAAVGAREVVLAAMPANVNTREDLAALCD</sequence>
<evidence type="ECO:0000256" key="6">
    <source>
        <dbReference type="ARBA" id="ARBA00023134"/>
    </source>
</evidence>
<feature type="binding site" evidence="8">
    <location>
        <position position="97"/>
    </location>
    <ligand>
        <name>GTP</name>
        <dbReference type="ChEBI" id="CHEBI:37565"/>
    </ligand>
</feature>
<dbReference type="AlphaFoldDB" id="A0A245ZN33"/>
<dbReference type="InterPro" id="IPR029044">
    <property type="entry name" value="Nucleotide-diphossugar_trans"/>
</dbReference>
<dbReference type="Pfam" id="PF12804">
    <property type="entry name" value="NTP_transf_3"/>
    <property type="match status" value="1"/>
</dbReference>
<proteinExistence type="inferred from homology"/>
<keyword evidence="1 8" id="KW-0963">Cytoplasm</keyword>
<dbReference type="EC" id="2.7.7.77" evidence="8"/>
<dbReference type="Gene3D" id="3.90.550.10">
    <property type="entry name" value="Spore Coat Polysaccharide Biosynthesis Protein SpsA, Chain A"/>
    <property type="match status" value="1"/>
</dbReference>
<feature type="binding site" evidence="8">
    <location>
        <position position="24"/>
    </location>
    <ligand>
        <name>GTP</name>
        <dbReference type="ChEBI" id="CHEBI:37565"/>
    </ligand>
</feature>
<feature type="binding site" evidence="8">
    <location>
        <position position="97"/>
    </location>
    <ligand>
        <name>Mg(2+)</name>
        <dbReference type="ChEBI" id="CHEBI:18420"/>
    </ligand>
</feature>
<comment type="caution">
    <text evidence="10">The sequence shown here is derived from an EMBL/GenBank/DDBJ whole genome shotgun (WGS) entry which is preliminary data.</text>
</comment>
<dbReference type="GO" id="GO:0005737">
    <property type="term" value="C:cytoplasm"/>
    <property type="evidence" value="ECO:0007669"/>
    <property type="project" value="UniProtKB-SubCell"/>
</dbReference>
<organism evidence="10 11">
    <name type="scientific">Sphingomonas dokdonensis</name>
    <dbReference type="NCBI Taxonomy" id="344880"/>
    <lineage>
        <taxon>Bacteria</taxon>
        <taxon>Pseudomonadati</taxon>
        <taxon>Pseudomonadota</taxon>
        <taxon>Alphaproteobacteria</taxon>
        <taxon>Sphingomonadales</taxon>
        <taxon>Sphingomonadaceae</taxon>
        <taxon>Sphingomonas</taxon>
    </lineage>
</organism>
<dbReference type="RefSeq" id="WP_088366535.1">
    <property type="nucleotide sequence ID" value="NZ_NBBI01000002.1"/>
</dbReference>
<comment type="subunit">
    <text evidence="8">Monomer.</text>
</comment>
<dbReference type="CDD" id="cd02503">
    <property type="entry name" value="MobA"/>
    <property type="match status" value="1"/>
</dbReference>
<keyword evidence="11" id="KW-1185">Reference proteome</keyword>
<comment type="caution">
    <text evidence="8">Lacks conserved residue(s) required for the propagation of feature annotation.</text>
</comment>
<evidence type="ECO:0000256" key="4">
    <source>
        <dbReference type="ARBA" id="ARBA00022741"/>
    </source>
</evidence>
<gene>
    <name evidence="8 10" type="primary">mobA</name>
    <name evidence="10" type="ORF">SPDO_11620</name>
</gene>
<dbReference type="InterPro" id="IPR025877">
    <property type="entry name" value="MobA-like_NTP_Trfase"/>
</dbReference>
<dbReference type="GO" id="GO:0061603">
    <property type="term" value="F:molybdenum cofactor guanylyltransferase activity"/>
    <property type="evidence" value="ECO:0007669"/>
    <property type="project" value="UniProtKB-EC"/>
</dbReference>
<evidence type="ECO:0000256" key="1">
    <source>
        <dbReference type="ARBA" id="ARBA00022490"/>
    </source>
</evidence>
<evidence type="ECO:0000256" key="5">
    <source>
        <dbReference type="ARBA" id="ARBA00022842"/>
    </source>
</evidence>
<feature type="binding site" evidence="8">
    <location>
        <begin position="12"/>
        <end position="14"/>
    </location>
    <ligand>
        <name>GTP</name>
        <dbReference type="ChEBI" id="CHEBI:37565"/>
    </ligand>
</feature>
<reference evidence="10 11" key="1">
    <citation type="submission" date="2017-03" db="EMBL/GenBank/DDBJ databases">
        <title>Genome sequence of Sphingomonas dokdonensis DSM 21029.</title>
        <authorList>
            <person name="Poehlein A."/>
            <person name="Wuebbeler J.H."/>
            <person name="Steinbuechel A."/>
            <person name="Daniel R."/>
        </authorList>
    </citation>
    <scope>NUCLEOTIDE SEQUENCE [LARGE SCALE GENOMIC DNA]</scope>
    <source>
        <strain evidence="10 11">DSM 21029</strain>
    </source>
</reference>
<dbReference type="SUPFAM" id="SSF53448">
    <property type="entry name" value="Nucleotide-diphospho-sugar transferases"/>
    <property type="match status" value="1"/>
</dbReference>
<dbReference type="Proteomes" id="UP000197290">
    <property type="component" value="Unassembled WGS sequence"/>
</dbReference>
<dbReference type="HAMAP" id="MF_00316">
    <property type="entry name" value="MobA"/>
    <property type="match status" value="1"/>
</dbReference>
<dbReference type="GO" id="GO:0005525">
    <property type="term" value="F:GTP binding"/>
    <property type="evidence" value="ECO:0007669"/>
    <property type="project" value="UniProtKB-UniRule"/>
</dbReference>
<evidence type="ECO:0000256" key="7">
    <source>
        <dbReference type="ARBA" id="ARBA00023150"/>
    </source>
</evidence>
<evidence type="ECO:0000256" key="3">
    <source>
        <dbReference type="ARBA" id="ARBA00022723"/>
    </source>
</evidence>
<keyword evidence="5 8" id="KW-0460">Magnesium</keyword>
<comment type="function">
    <text evidence="8">Transfers a GMP moiety from GTP to Mo-molybdopterin (Mo-MPT) cofactor (Moco or molybdenum cofactor) to form Mo-molybdopterin guanine dinucleotide (Mo-MGD) cofactor.</text>
</comment>
<dbReference type="PANTHER" id="PTHR19136">
    <property type="entry name" value="MOLYBDENUM COFACTOR GUANYLYLTRANSFERASE"/>
    <property type="match status" value="1"/>
</dbReference>
<evidence type="ECO:0000259" key="9">
    <source>
        <dbReference type="Pfam" id="PF12804"/>
    </source>
</evidence>
<dbReference type="PANTHER" id="PTHR19136:SF81">
    <property type="entry name" value="MOLYBDENUM COFACTOR GUANYLYLTRANSFERASE"/>
    <property type="match status" value="1"/>
</dbReference>
<accession>A0A245ZN33</accession>
<dbReference type="EMBL" id="NBBI01000002">
    <property type="protein sequence ID" value="OWK31155.1"/>
    <property type="molecule type" value="Genomic_DNA"/>
</dbReference>
<comment type="similarity">
    <text evidence="8">Belongs to the MobA family.</text>
</comment>
<keyword evidence="3 8" id="KW-0479">Metal-binding</keyword>
<comment type="cofactor">
    <cofactor evidence="8">
        <name>Mg(2+)</name>
        <dbReference type="ChEBI" id="CHEBI:18420"/>
    </cofactor>
</comment>
<keyword evidence="7 8" id="KW-0501">Molybdenum cofactor biosynthesis</keyword>
<keyword evidence="4 8" id="KW-0547">Nucleotide-binding</keyword>
<dbReference type="InterPro" id="IPR013482">
    <property type="entry name" value="Molybde_CF_guanTrfase"/>
</dbReference>
<dbReference type="OrthoDB" id="9788394at2"/>
<evidence type="ECO:0000256" key="8">
    <source>
        <dbReference type="HAMAP-Rule" id="MF_00316"/>
    </source>
</evidence>
<comment type="catalytic activity">
    <reaction evidence="8">
        <text>Mo-molybdopterin + GTP + H(+) = Mo-molybdopterin guanine dinucleotide + diphosphate</text>
        <dbReference type="Rhea" id="RHEA:34243"/>
        <dbReference type="ChEBI" id="CHEBI:15378"/>
        <dbReference type="ChEBI" id="CHEBI:33019"/>
        <dbReference type="ChEBI" id="CHEBI:37565"/>
        <dbReference type="ChEBI" id="CHEBI:71302"/>
        <dbReference type="ChEBI" id="CHEBI:71310"/>
        <dbReference type="EC" id="2.7.7.77"/>
    </reaction>
</comment>
<name>A0A245ZN33_9SPHN</name>
<protein>
    <recommendedName>
        <fullName evidence="8">Molybdenum cofactor guanylyltransferase</fullName>
        <shortName evidence="8">MoCo guanylyltransferase</shortName>
        <ecNumber evidence="8">2.7.7.77</ecNumber>
    </recommendedName>
    <alternativeName>
        <fullName evidence="8">GTP:molybdopterin guanylyltransferase</fullName>
    </alternativeName>
    <alternativeName>
        <fullName evidence="8">Mo-MPT guanylyltransferase</fullName>
    </alternativeName>
    <alternativeName>
        <fullName evidence="8">Molybdopterin guanylyltransferase</fullName>
    </alternativeName>
    <alternativeName>
        <fullName evidence="8">Molybdopterin-guanine dinucleotide synthase</fullName>
        <shortName evidence="8">MGD synthase</shortName>
    </alternativeName>
</protein>
<keyword evidence="2 8" id="KW-0808">Transferase</keyword>
<evidence type="ECO:0000256" key="2">
    <source>
        <dbReference type="ARBA" id="ARBA00022679"/>
    </source>
</evidence>
<keyword evidence="10" id="KW-0548">Nucleotidyltransferase</keyword>
<feature type="domain" description="MobA-like NTP transferase" evidence="9">
    <location>
        <begin position="9"/>
        <end position="146"/>
    </location>
</feature>
<comment type="domain">
    <text evidence="8">The N-terminal domain determines nucleotide recognition and specific binding, while the C-terminal domain determines the specific binding to the target protein.</text>
</comment>
<dbReference type="GO" id="GO:0006777">
    <property type="term" value="P:Mo-molybdopterin cofactor biosynthetic process"/>
    <property type="evidence" value="ECO:0007669"/>
    <property type="project" value="UniProtKB-KW"/>
</dbReference>
<evidence type="ECO:0000313" key="10">
    <source>
        <dbReference type="EMBL" id="OWK31155.1"/>
    </source>
</evidence>
<comment type="subcellular location">
    <subcellularLocation>
        <location evidence="8">Cytoplasm</location>
    </subcellularLocation>
</comment>